<name>A0A5N6INA8_9EURO</name>
<dbReference type="Proteomes" id="UP000326289">
    <property type="component" value="Unassembled WGS sequence"/>
</dbReference>
<gene>
    <name evidence="1" type="ORF">BDV30DRAFT_218757</name>
</gene>
<keyword evidence="2" id="KW-1185">Reference proteome</keyword>
<accession>A0A5N6INA8</accession>
<proteinExistence type="predicted"/>
<organism evidence="1 2">
    <name type="scientific">Aspergillus minisclerotigenes</name>
    <dbReference type="NCBI Taxonomy" id="656917"/>
    <lineage>
        <taxon>Eukaryota</taxon>
        <taxon>Fungi</taxon>
        <taxon>Dikarya</taxon>
        <taxon>Ascomycota</taxon>
        <taxon>Pezizomycotina</taxon>
        <taxon>Eurotiomycetes</taxon>
        <taxon>Eurotiomycetidae</taxon>
        <taxon>Eurotiales</taxon>
        <taxon>Aspergillaceae</taxon>
        <taxon>Aspergillus</taxon>
        <taxon>Aspergillus subgen. Circumdati</taxon>
    </lineage>
</organism>
<evidence type="ECO:0000313" key="2">
    <source>
        <dbReference type="Proteomes" id="UP000326289"/>
    </source>
</evidence>
<dbReference type="AlphaFoldDB" id="A0A5N6INA8"/>
<sequence>MVHLESIVVGSCCQSPTMSGDFLLHDTHYNRTYVYIASKIARAHRCRNSTPERVSVDREAR</sequence>
<evidence type="ECO:0000313" key="1">
    <source>
        <dbReference type="EMBL" id="KAB8268172.1"/>
    </source>
</evidence>
<dbReference type="EMBL" id="ML732876">
    <property type="protein sequence ID" value="KAB8268172.1"/>
    <property type="molecule type" value="Genomic_DNA"/>
</dbReference>
<reference evidence="1 2" key="1">
    <citation type="submission" date="2019-04" db="EMBL/GenBank/DDBJ databases">
        <title>Fungal friends and foes A comparative genomics study of 23 Aspergillus species from section Flavi.</title>
        <authorList>
            <consortium name="DOE Joint Genome Institute"/>
            <person name="Kjaerbolling I."/>
            <person name="Vesth T.C."/>
            <person name="Frisvad J.C."/>
            <person name="Nybo J.L."/>
            <person name="Theobald S."/>
            <person name="Kildgaard S."/>
            <person name="Petersen T.I."/>
            <person name="Kuo A."/>
            <person name="Sato A."/>
            <person name="Lyhne E.K."/>
            <person name="Kogle M.E."/>
            <person name="Wiebenga A."/>
            <person name="Kun R.S."/>
            <person name="Lubbers R.J."/>
            <person name="Makela M.R."/>
            <person name="Barry K."/>
            <person name="Chovatia M."/>
            <person name="Clum A."/>
            <person name="Daum C."/>
            <person name="Haridas S."/>
            <person name="He G."/>
            <person name="LaButti K."/>
            <person name="Lipzen A."/>
            <person name="Mondo S."/>
            <person name="Pangilinan J."/>
            <person name="Riley R."/>
            <person name="Salamov A."/>
            <person name="Simmons B.A."/>
            <person name="Magnuson J.K."/>
            <person name="Henrissat B."/>
            <person name="Mortensen U.H."/>
            <person name="Larsen T.O."/>
            <person name="De vries R.P."/>
            <person name="Grigoriev I.V."/>
            <person name="Machida M."/>
            <person name="Baker S.E."/>
            <person name="Andersen M.R."/>
        </authorList>
    </citation>
    <scope>NUCLEOTIDE SEQUENCE [LARGE SCALE GENOMIC DNA]</scope>
    <source>
        <strain evidence="1 2">CBS 117635</strain>
    </source>
</reference>
<protein>
    <submittedName>
        <fullName evidence="1">Uncharacterized protein</fullName>
    </submittedName>
</protein>